<feature type="transmembrane region" description="Helical" evidence="1">
    <location>
        <begin position="17"/>
        <end position="38"/>
    </location>
</feature>
<dbReference type="STRING" id="930146.SAMN05192533_101256"/>
<keyword evidence="3" id="KW-1185">Reference proteome</keyword>
<name>A0A1H7W3M7_9BACI</name>
<sequence length="49" mass="5518">MNTKQSYRTFIFTLSKWIVFGILIGLIIGSTTALLLSVNDLIGETREKN</sequence>
<dbReference type="RefSeq" id="WP_170843755.1">
    <property type="nucleotide sequence ID" value="NZ_FOBW01000001.1"/>
</dbReference>
<evidence type="ECO:0000313" key="2">
    <source>
        <dbReference type="EMBL" id="SEM16143.1"/>
    </source>
</evidence>
<keyword evidence="1" id="KW-0472">Membrane</keyword>
<dbReference type="EMBL" id="FOBW01000001">
    <property type="protein sequence ID" value="SEM16143.1"/>
    <property type="molecule type" value="Genomic_DNA"/>
</dbReference>
<organism evidence="2 3">
    <name type="scientific">Mesobacillus persicus</name>
    <dbReference type="NCBI Taxonomy" id="930146"/>
    <lineage>
        <taxon>Bacteria</taxon>
        <taxon>Bacillati</taxon>
        <taxon>Bacillota</taxon>
        <taxon>Bacilli</taxon>
        <taxon>Bacillales</taxon>
        <taxon>Bacillaceae</taxon>
        <taxon>Mesobacillus</taxon>
    </lineage>
</organism>
<reference evidence="3" key="1">
    <citation type="submission" date="2016-10" db="EMBL/GenBank/DDBJ databases">
        <authorList>
            <person name="Varghese N."/>
            <person name="Submissions S."/>
        </authorList>
    </citation>
    <scope>NUCLEOTIDE SEQUENCE [LARGE SCALE GENOMIC DNA]</scope>
    <source>
        <strain evidence="3">B48,IBRC-M 10115,DSM 25386,CECT 8001</strain>
    </source>
</reference>
<gene>
    <name evidence="2" type="ORF">SAMN05192533_101256</name>
</gene>
<keyword evidence="1" id="KW-0812">Transmembrane</keyword>
<accession>A0A1H7W3M7</accession>
<keyword evidence="1" id="KW-1133">Transmembrane helix</keyword>
<evidence type="ECO:0000256" key="1">
    <source>
        <dbReference type="SAM" id="Phobius"/>
    </source>
</evidence>
<evidence type="ECO:0000313" key="3">
    <source>
        <dbReference type="Proteomes" id="UP000198553"/>
    </source>
</evidence>
<dbReference type="Proteomes" id="UP000198553">
    <property type="component" value="Unassembled WGS sequence"/>
</dbReference>
<proteinExistence type="predicted"/>
<protein>
    <submittedName>
        <fullName evidence="2">Uncharacterized protein</fullName>
    </submittedName>
</protein>
<dbReference type="AlphaFoldDB" id="A0A1H7W3M7"/>